<evidence type="ECO:0000313" key="3">
    <source>
        <dbReference type="RefSeq" id="XP_017891866.1"/>
    </source>
</evidence>
<dbReference type="RefSeq" id="XP_017891866.1">
    <property type="nucleotide sequence ID" value="XM_018036377.2"/>
</dbReference>
<dbReference type="AlphaFoldDB" id="A0AAJ7NEX9"/>
<name>A0AAJ7NEX9_9HYME</name>
<keyword evidence="1" id="KW-0812">Transmembrane</keyword>
<evidence type="ECO:0000256" key="1">
    <source>
        <dbReference type="SAM" id="Phobius"/>
    </source>
</evidence>
<dbReference type="InterPro" id="IPR020234">
    <property type="entry name" value="Mite_allergen_group-7"/>
</dbReference>
<keyword evidence="1" id="KW-1133">Transmembrane helix</keyword>
<dbReference type="GeneID" id="108632075"/>
<sequence length="250" mass="28006">MQTNSCWFYVILIVFAPLKTMLGCKGEQKGQQVNLTNSIDTLIPYISKYIVDSKMDPLKIPDVHQRFCVTDLLFFPLPICIGLTYSLSSGLLHYLSQIKRRGPVIITSKDGVLDVDASLTFDKISVSYNYFLESLILQQHGKSVIEGDSIWANIGLAVNTTSCKFAFKRFKLMSVKSIQVIIKEDGLINQLIMFIANIVVFLMKNTLIESIESGSTTALREAFKGMNEAPCPWNPINLVLAMFNLLHNIG</sequence>
<reference evidence="3" key="1">
    <citation type="submission" date="2025-08" db="UniProtKB">
        <authorList>
            <consortium name="RefSeq"/>
        </authorList>
    </citation>
    <scope>IDENTIFICATION</scope>
    <source>
        <tissue evidence="3">Whole body</tissue>
    </source>
</reference>
<accession>A0AAJ7NEX9</accession>
<dbReference type="Pfam" id="PF16984">
    <property type="entry name" value="Grp7_allergen"/>
    <property type="match status" value="1"/>
</dbReference>
<keyword evidence="2" id="KW-1185">Reference proteome</keyword>
<keyword evidence="1" id="KW-0472">Membrane</keyword>
<protein>
    <submittedName>
        <fullName evidence="3">Uncharacterized protein LOC108632075</fullName>
    </submittedName>
</protein>
<dbReference type="KEGG" id="ccal:108632075"/>
<gene>
    <name evidence="3" type="primary">LOC108632075</name>
</gene>
<dbReference type="InterPro" id="IPR038602">
    <property type="entry name" value="Mite_allergen_7_sf"/>
</dbReference>
<dbReference type="Gene3D" id="3.15.10.50">
    <property type="match status" value="1"/>
</dbReference>
<proteinExistence type="predicted"/>
<feature type="transmembrane region" description="Helical" evidence="1">
    <location>
        <begin position="73"/>
        <end position="95"/>
    </location>
</feature>
<evidence type="ECO:0000313" key="2">
    <source>
        <dbReference type="Proteomes" id="UP000694925"/>
    </source>
</evidence>
<dbReference type="Proteomes" id="UP000694925">
    <property type="component" value="Unplaced"/>
</dbReference>
<organism evidence="2 3">
    <name type="scientific">Ceratina calcarata</name>
    <dbReference type="NCBI Taxonomy" id="156304"/>
    <lineage>
        <taxon>Eukaryota</taxon>
        <taxon>Metazoa</taxon>
        <taxon>Ecdysozoa</taxon>
        <taxon>Arthropoda</taxon>
        <taxon>Hexapoda</taxon>
        <taxon>Insecta</taxon>
        <taxon>Pterygota</taxon>
        <taxon>Neoptera</taxon>
        <taxon>Endopterygota</taxon>
        <taxon>Hymenoptera</taxon>
        <taxon>Apocrita</taxon>
        <taxon>Aculeata</taxon>
        <taxon>Apoidea</taxon>
        <taxon>Anthophila</taxon>
        <taxon>Apidae</taxon>
        <taxon>Ceratina</taxon>
        <taxon>Zadontomerus</taxon>
    </lineage>
</organism>